<reference evidence="2 3" key="1">
    <citation type="journal article" date="2019" name="Philos. Trans. R. Soc. Lond., B, Biol. Sci.">
        <title>Ant behaviour and brain gene expression of defending hosts depend on the ecological success of the intruding social parasite.</title>
        <authorList>
            <person name="Kaur R."/>
            <person name="Stoldt M."/>
            <person name="Jongepier E."/>
            <person name="Feldmeyer B."/>
            <person name="Menzel F."/>
            <person name="Bornberg-Bauer E."/>
            <person name="Foitzik S."/>
        </authorList>
    </citation>
    <scope>NUCLEOTIDE SEQUENCE [LARGE SCALE GENOMIC DNA]</scope>
    <source>
        <tissue evidence="2">Whole body</tissue>
    </source>
</reference>
<dbReference type="Proteomes" id="UP000310200">
    <property type="component" value="Unassembled WGS sequence"/>
</dbReference>
<name>A0A4S2J9K5_9HYME</name>
<proteinExistence type="predicted"/>
<evidence type="ECO:0000256" key="1">
    <source>
        <dbReference type="SAM" id="Phobius"/>
    </source>
</evidence>
<accession>A0A4S2J9K5</accession>
<comment type="caution">
    <text evidence="2">The sequence shown here is derived from an EMBL/GenBank/DDBJ whole genome shotgun (WGS) entry which is preliminary data.</text>
</comment>
<dbReference type="EMBL" id="QBLH01003978">
    <property type="protein sequence ID" value="TGZ31972.1"/>
    <property type="molecule type" value="Genomic_DNA"/>
</dbReference>
<organism evidence="2 3">
    <name type="scientific">Temnothorax longispinosus</name>
    <dbReference type="NCBI Taxonomy" id="300112"/>
    <lineage>
        <taxon>Eukaryota</taxon>
        <taxon>Metazoa</taxon>
        <taxon>Ecdysozoa</taxon>
        <taxon>Arthropoda</taxon>
        <taxon>Hexapoda</taxon>
        <taxon>Insecta</taxon>
        <taxon>Pterygota</taxon>
        <taxon>Neoptera</taxon>
        <taxon>Endopterygota</taxon>
        <taxon>Hymenoptera</taxon>
        <taxon>Apocrita</taxon>
        <taxon>Aculeata</taxon>
        <taxon>Formicoidea</taxon>
        <taxon>Formicidae</taxon>
        <taxon>Myrmicinae</taxon>
        <taxon>Temnothorax</taxon>
    </lineage>
</organism>
<sequence length="175" mass="19823">MGPITRRNNSEIQQLRMGPPMKIRAQLNAKTTLFIVLIANFLKAWITGIFLPRPSRTNVYFSTRRDEPRRDEARKKNAFLLIPDKYVGKRAAESAALCLRSSGFVKLCWYAANARSMLRCTEGDGEGDRGLKGGLPGCFGNFELLRFTGPKKQSGVLGAQLFHRRYKQLRSNGKW</sequence>
<dbReference type="AlphaFoldDB" id="A0A4S2J9K5"/>
<evidence type="ECO:0000313" key="3">
    <source>
        <dbReference type="Proteomes" id="UP000310200"/>
    </source>
</evidence>
<keyword evidence="1" id="KW-1133">Transmembrane helix</keyword>
<protein>
    <submittedName>
        <fullName evidence="2">Uncharacterized protein</fullName>
    </submittedName>
</protein>
<feature type="transmembrane region" description="Helical" evidence="1">
    <location>
        <begin position="31"/>
        <end position="51"/>
    </location>
</feature>
<gene>
    <name evidence="2" type="ORF">DBV15_05708</name>
</gene>
<keyword evidence="3" id="KW-1185">Reference proteome</keyword>
<evidence type="ECO:0000313" key="2">
    <source>
        <dbReference type="EMBL" id="TGZ31972.1"/>
    </source>
</evidence>
<keyword evidence="1" id="KW-0812">Transmembrane</keyword>
<keyword evidence="1" id="KW-0472">Membrane</keyword>
<dbReference type="STRING" id="300112.A0A4S2J9K5"/>